<proteinExistence type="predicted"/>
<reference evidence="1 2" key="1">
    <citation type="submission" date="2024-10" db="EMBL/GenBank/DDBJ databases">
        <title>The Natural Products Discovery Center: Release of the First 8490 Sequenced Strains for Exploring Actinobacteria Biosynthetic Diversity.</title>
        <authorList>
            <person name="Kalkreuter E."/>
            <person name="Kautsar S.A."/>
            <person name="Yang D."/>
            <person name="Bader C.D."/>
            <person name="Teijaro C.N."/>
            <person name="Fluegel L."/>
            <person name="Davis C.M."/>
            <person name="Simpson J.R."/>
            <person name="Lauterbach L."/>
            <person name="Steele A.D."/>
            <person name="Gui C."/>
            <person name="Meng S."/>
            <person name="Li G."/>
            <person name="Viehrig K."/>
            <person name="Ye F."/>
            <person name="Su P."/>
            <person name="Kiefer A.F."/>
            <person name="Nichols A."/>
            <person name="Cepeda A.J."/>
            <person name="Yan W."/>
            <person name="Fan B."/>
            <person name="Jiang Y."/>
            <person name="Adhikari A."/>
            <person name="Zheng C.-J."/>
            <person name="Schuster L."/>
            <person name="Cowan T.M."/>
            <person name="Smanski M.J."/>
            <person name="Chevrette M.G."/>
            <person name="De Carvalho L.P.S."/>
            <person name="Shen B."/>
        </authorList>
    </citation>
    <scope>NUCLEOTIDE SEQUENCE [LARGE SCALE GENOMIC DNA]</scope>
    <source>
        <strain evidence="1 2">NPDC019377</strain>
    </source>
</reference>
<dbReference type="Proteomes" id="UP001611494">
    <property type="component" value="Unassembled WGS sequence"/>
</dbReference>
<accession>A0ABW7W2Z5</accession>
<comment type="caution">
    <text evidence="1">The sequence shown here is derived from an EMBL/GenBank/DDBJ whole genome shotgun (WGS) entry which is preliminary data.</text>
</comment>
<evidence type="ECO:0000313" key="2">
    <source>
        <dbReference type="Proteomes" id="UP001611494"/>
    </source>
</evidence>
<name>A0ABW7W2Z5_9NOCA</name>
<dbReference type="EMBL" id="JBIRYL010000011">
    <property type="protein sequence ID" value="MFI2233171.1"/>
    <property type="molecule type" value="Genomic_DNA"/>
</dbReference>
<dbReference type="RefSeq" id="WP_397065193.1">
    <property type="nucleotide sequence ID" value="NZ_JBIRYL010000011.1"/>
</dbReference>
<evidence type="ECO:0000313" key="1">
    <source>
        <dbReference type="EMBL" id="MFI2233171.1"/>
    </source>
</evidence>
<organism evidence="1 2">
    <name type="scientific">Nocardia testacea</name>
    <dbReference type="NCBI Taxonomy" id="248551"/>
    <lineage>
        <taxon>Bacteria</taxon>
        <taxon>Bacillati</taxon>
        <taxon>Actinomycetota</taxon>
        <taxon>Actinomycetes</taxon>
        <taxon>Mycobacteriales</taxon>
        <taxon>Nocardiaceae</taxon>
        <taxon>Nocardia</taxon>
    </lineage>
</organism>
<gene>
    <name evidence="1" type="ORF">ACH49Z_25305</name>
</gene>
<keyword evidence="2" id="KW-1185">Reference proteome</keyword>
<sequence length="275" mass="29519">MGKSDGLPRLLRDLAGRIAKAATGGASDSVKREKDILEVTTGPHLPAADAAHGVTWQQISREPPSHHSGGSTRVVTGLGDDIDDIVAFSPTLTAMITRLRAEGWHVGRAATASEGGRPMVVVAPDSERPQVLVAPLVNPGQTVGSLSSAVGQAHHLLDHPRQDVRRPEPDERWEDWRDAALAKHFEPDAEGYLAAARVAREMERANGPSITVPLGQALRRLDDAIEAADVDRDWAVAVLAEEIGNHPSAIKPGITRREEAEATLRTLWDLGPDDH</sequence>
<protein>
    <submittedName>
        <fullName evidence="1">Uncharacterized protein</fullName>
    </submittedName>
</protein>